<feature type="compositionally biased region" description="Basic and acidic residues" evidence="1">
    <location>
        <begin position="10"/>
        <end position="19"/>
    </location>
</feature>
<protein>
    <submittedName>
        <fullName evidence="2">Uncharacterized protein</fullName>
    </submittedName>
</protein>
<reference evidence="2 3" key="1">
    <citation type="submission" date="2024-04" db="EMBL/GenBank/DDBJ databases">
        <title>Genome assembly C_amara_ONT_v2.</title>
        <authorList>
            <person name="Yant L."/>
            <person name="Moore C."/>
            <person name="Slenker M."/>
        </authorList>
    </citation>
    <scope>NUCLEOTIDE SEQUENCE [LARGE SCALE GENOMIC DNA]</scope>
    <source>
        <tissue evidence="2">Leaf</tissue>
    </source>
</reference>
<evidence type="ECO:0000313" key="3">
    <source>
        <dbReference type="Proteomes" id="UP001558713"/>
    </source>
</evidence>
<gene>
    <name evidence="2" type="ORF">V5N11_022043</name>
</gene>
<feature type="region of interest" description="Disordered" evidence="1">
    <location>
        <begin position="1"/>
        <end position="21"/>
    </location>
</feature>
<keyword evidence="3" id="KW-1185">Reference proteome</keyword>
<evidence type="ECO:0000256" key="1">
    <source>
        <dbReference type="SAM" id="MobiDB-lite"/>
    </source>
</evidence>
<organism evidence="2 3">
    <name type="scientific">Cardamine amara subsp. amara</name>
    <dbReference type="NCBI Taxonomy" id="228776"/>
    <lineage>
        <taxon>Eukaryota</taxon>
        <taxon>Viridiplantae</taxon>
        <taxon>Streptophyta</taxon>
        <taxon>Embryophyta</taxon>
        <taxon>Tracheophyta</taxon>
        <taxon>Spermatophyta</taxon>
        <taxon>Magnoliopsida</taxon>
        <taxon>eudicotyledons</taxon>
        <taxon>Gunneridae</taxon>
        <taxon>Pentapetalae</taxon>
        <taxon>rosids</taxon>
        <taxon>malvids</taxon>
        <taxon>Brassicales</taxon>
        <taxon>Brassicaceae</taxon>
        <taxon>Cardamineae</taxon>
        <taxon>Cardamine</taxon>
    </lineage>
</organism>
<dbReference type="EMBL" id="JBANAX010000461">
    <property type="protein sequence ID" value="KAL1207999.1"/>
    <property type="molecule type" value="Genomic_DNA"/>
</dbReference>
<dbReference type="AlphaFoldDB" id="A0ABD1AX54"/>
<dbReference type="Proteomes" id="UP001558713">
    <property type="component" value="Unassembled WGS sequence"/>
</dbReference>
<feature type="region of interest" description="Disordered" evidence="1">
    <location>
        <begin position="41"/>
        <end position="76"/>
    </location>
</feature>
<name>A0ABD1AX54_CARAN</name>
<sequence length="76" mass="7777">MSSKGSSKSTSEREVKKEVASVIPVKRKPVINMAAKAIISALTPSGCSGRNSDSTGDGDGDGDGNGNGARVYPTHR</sequence>
<comment type="caution">
    <text evidence="2">The sequence shown here is derived from an EMBL/GenBank/DDBJ whole genome shotgun (WGS) entry which is preliminary data.</text>
</comment>
<proteinExistence type="predicted"/>
<evidence type="ECO:0000313" key="2">
    <source>
        <dbReference type="EMBL" id="KAL1207999.1"/>
    </source>
</evidence>
<accession>A0ABD1AX54</accession>